<dbReference type="SUPFAM" id="SSF57196">
    <property type="entry name" value="EGF/Laminin"/>
    <property type="match status" value="1"/>
</dbReference>
<feature type="compositionally biased region" description="Basic and acidic residues" evidence="3">
    <location>
        <begin position="112"/>
        <end position="122"/>
    </location>
</feature>
<name>A0A6J8BWU1_MYTCO</name>
<feature type="disulfide bond" evidence="1">
    <location>
        <begin position="46"/>
        <end position="56"/>
    </location>
</feature>
<keyword evidence="2" id="KW-0175">Coiled coil</keyword>
<proteinExistence type="predicted"/>
<dbReference type="AlphaFoldDB" id="A0A6J8BWU1"/>
<evidence type="ECO:0000259" key="4">
    <source>
        <dbReference type="PROSITE" id="PS50026"/>
    </source>
</evidence>
<feature type="region of interest" description="Disordered" evidence="3">
    <location>
        <begin position="101"/>
        <end position="131"/>
    </location>
</feature>
<dbReference type="Proteomes" id="UP000507470">
    <property type="component" value="Unassembled WGS sequence"/>
</dbReference>
<feature type="coiled-coil region" evidence="2">
    <location>
        <begin position="142"/>
        <end position="178"/>
    </location>
</feature>
<dbReference type="PROSITE" id="PS01186">
    <property type="entry name" value="EGF_2"/>
    <property type="match status" value="1"/>
</dbReference>
<feature type="disulfide bond" evidence="1">
    <location>
        <begin position="68"/>
        <end position="77"/>
    </location>
</feature>
<protein>
    <recommendedName>
        <fullName evidence="4">EGF-like domain-containing protein</fullName>
    </recommendedName>
</protein>
<dbReference type="InterPro" id="IPR000742">
    <property type="entry name" value="EGF"/>
</dbReference>
<accession>A0A6J8BWU1</accession>
<evidence type="ECO:0000256" key="2">
    <source>
        <dbReference type="SAM" id="Coils"/>
    </source>
</evidence>
<evidence type="ECO:0000313" key="5">
    <source>
        <dbReference type="EMBL" id="CAC5387189.1"/>
    </source>
</evidence>
<dbReference type="EMBL" id="CACVKT020003992">
    <property type="protein sequence ID" value="CAC5387189.1"/>
    <property type="molecule type" value="Genomic_DNA"/>
</dbReference>
<keyword evidence="1" id="KW-0245">EGF-like domain</keyword>
<gene>
    <name evidence="5" type="ORF">MCOR_22555</name>
</gene>
<evidence type="ECO:0000256" key="1">
    <source>
        <dbReference type="PROSITE-ProRule" id="PRU00076"/>
    </source>
</evidence>
<keyword evidence="6" id="KW-1185">Reference proteome</keyword>
<evidence type="ECO:0000313" key="6">
    <source>
        <dbReference type="Proteomes" id="UP000507470"/>
    </source>
</evidence>
<dbReference type="PROSITE" id="PS00022">
    <property type="entry name" value="EGF_1"/>
    <property type="match status" value="1"/>
</dbReference>
<sequence length="267" mass="30722">MHVYRAPVYMVVRVLRLADRITNVHVHSDGMDQLVTVSKFYEVNPCLPNPCNQRTCHPTGSSSHTCSCSFGWYGTNCNAPDPMASTREKRENAGEKLKDIIESFKPSKATKHKTEGETHDDKEESDSESDGKFAHSFEKLHQENDNEEIHAFENELKRLKTEKRKVELKCKIEEEKDNLIQLQLPPKVQPLVTENPTKGIHLLIDTLRRLDFNISWNKIEGPSQSLTFLRIVINTCSLSLAMPDKKRREFHDVILSFQNHKRASEQL</sequence>
<keyword evidence="1" id="KW-1015">Disulfide bond</keyword>
<reference evidence="5 6" key="1">
    <citation type="submission" date="2020-06" db="EMBL/GenBank/DDBJ databases">
        <authorList>
            <person name="Li R."/>
            <person name="Bekaert M."/>
        </authorList>
    </citation>
    <scope>NUCLEOTIDE SEQUENCE [LARGE SCALE GENOMIC DNA]</scope>
    <source>
        <strain evidence="6">wild</strain>
    </source>
</reference>
<dbReference type="Gene3D" id="2.10.25.10">
    <property type="entry name" value="Laminin"/>
    <property type="match status" value="1"/>
</dbReference>
<feature type="domain" description="EGF-like" evidence="4">
    <location>
        <begin position="42"/>
        <end position="78"/>
    </location>
</feature>
<comment type="caution">
    <text evidence="1">Lacks conserved residue(s) required for the propagation of feature annotation.</text>
</comment>
<dbReference type="PROSITE" id="PS50026">
    <property type="entry name" value="EGF_3"/>
    <property type="match status" value="1"/>
</dbReference>
<evidence type="ECO:0000256" key="3">
    <source>
        <dbReference type="SAM" id="MobiDB-lite"/>
    </source>
</evidence>
<organism evidence="5 6">
    <name type="scientific">Mytilus coruscus</name>
    <name type="common">Sea mussel</name>
    <dbReference type="NCBI Taxonomy" id="42192"/>
    <lineage>
        <taxon>Eukaryota</taxon>
        <taxon>Metazoa</taxon>
        <taxon>Spiralia</taxon>
        <taxon>Lophotrochozoa</taxon>
        <taxon>Mollusca</taxon>
        <taxon>Bivalvia</taxon>
        <taxon>Autobranchia</taxon>
        <taxon>Pteriomorphia</taxon>
        <taxon>Mytilida</taxon>
        <taxon>Mytiloidea</taxon>
        <taxon>Mytilidae</taxon>
        <taxon>Mytilinae</taxon>
        <taxon>Mytilus</taxon>
    </lineage>
</organism>